<feature type="non-terminal residue" evidence="1">
    <location>
        <position position="50"/>
    </location>
</feature>
<sequence length="50" mass="5933">MSLPFKQFICHNEKLKIIIVDRIISIMEYIIENKSIETVIFQNILKKSIP</sequence>
<accession>A0A3G4ZWN2</accession>
<evidence type="ECO:0000313" key="1">
    <source>
        <dbReference type="EMBL" id="AYV78401.1"/>
    </source>
</evidence>
<protein>
    <submittedName>
        <fullName evidence="1">Uncharacterized protein</fullName>
    </submittedName>
</protein>
<proteinExistence type="predicted"/>
<reference evidence="1" key="1">
    <citation type="submission" date="2018-10" db="EMBL/GenBank/DDBJ databases">
        <title>Hidden diversity of soil giant viruses.</title>
        <authorList>
            <person name="Schulz F."/>
            <person name="Alteio L."/>
            <person name="Goudeau D."/>
            <person name="Ryan E.M."/>
            <person name="Malmstrom R.R."/>
            <person name="Blanchard J."/>
            <person name="Woyke T."/>
        </authorList>
    </citation>
    <scope>NUCLEOTIDE SEQUENCE</scope>
    <source>
        <strain evidence="1">EDV1</strain>
    </source>
</reference>
<dbReference type="EMBL" id="MK072076">
    <property type="protein sequence ID" value="AYV78401.1"/>
    <property type="molecule type" value="Genomic_DNA"/>
</dbReference>
<organism evidence="1">
    <name type="scientific">Edafosvirus sp</name>
    <dbReference type="NCBI Taxonomy" id="2487765"/>
    <lineage>
        <taxon>Viruses</taxon>
        <taxon>Varidnaviria</taxon>
        <taxon>Bamfordvirae</taxon>
        <taxon>Nucleocytoviricota</taxon>
        <taxon>Megaviricetes</taxon>
        <taxon>Imitervirales</taxon>
        <taxon>Mimiviridae</taxon>
        <taxon>Klosneuvirinae</taxon>
    </lineage>
</organism>
<name>A0A3G4ZWN2_9VIRU</name>
<gene>
    <name evidence="1" type="ORF">Edafosvirus11_36</name>
</gene>